<dbReference type="SUPFAM" id="SSF52743">
    <property type="entry name" value="Subtilisin-like"/>
    <property type="match status" value="1"/>
</dbReference>
<dbReference type="InterPro" id="IPR023827">
    <property type="entry name" value="Peptidase_S8_Asp-AS"/>
</dbReference>
<dbReference type="CDD" id="cd07487">
    <property type="entry name" value="Peptidases_S8_1"/>
    <property type="match status" value="1"/>
</dbReference>
<proteinExistence type="inferred from homology"/>
<dbReference type="Pfam" id="PF00082">
    <property type="entry name" value="Peptidase_S8"/>
    <property type="match status" value="1"/>
</dbReference>
<evidence type="ECO:0000313" key="8">
    <source>
        <dbReference type="EMBL" id="QOV20639.1"/>
    </source>
</evidence>
<evidence type="ECO:0000313" key="9">
    <source>
        <dbReference type="Proteomes" id="UP000593601"/>
    </source>
</evidence>
<evidence type="ECO:0000256" key="3">
    <source>
        <dbReference type="ARBA" id="ARBA00022801"/>
    </source>
</evidence>
<feature type="domain" description="Peptidase S8/S53" evidence="7">
    <location>
        <begin position="7"/>
        <end position="264"/>
    </location>
</feature>
<reference evidence="8 9" key="1">
    <citation type="submission" date="2020-10" db="EMBL/GenBank/DDBJ databases">
        <title>Blautia liquoris sp.nov., isolated from the mud in a fermentation cellar used for the production of Chinese strong-flavoured liquor.</title>
        <authorList>
            <person name="Lu L."/>
        </authorList>
    </citation>
    <scope>NUCLEOTIDE SEQUENCE [LARGE SCALE GENOMIC DNA]</scope>
    <source>
        <strain evidence="8 9">LZLJ-3</strain>
    </source>
</reference>
<dbReference type="PANTHER" id="PTHR43806:SF11">
    <property type="entry name" value="CEREVISIN-RELATED"/>
    <property type="match status" value="1"/>
</dbReference>
<evidence type="ECO:0000256" key="2">
    <source>
        <dbReference type="ARBA" id="ARBA00022670"/>
    </source>
</evidence>
<dbReference type="InterPro" id="IPR015500">
    <property type="entry name" value="Peptidase_S8_subtilisin-rel"/>
</dbReference>
<sequence length="275" mass="29567">MEDDLTGKGIGIAFLDTGIFPHIDFDDRILIFRDFVNHIDVPYDNNGHGTHTAGIAAGNGNCSYGRYRGVAPGANIISLKVLDQYGNGDKDLVLEALNWVLVYYKKYGIRIVNISVGTTEKDYHIHKKLIDAVERVWDAGLIVVAAAGNMGPKPGSVTAPGSSRKVITVGSSDMITSALPISGRGPTRECISKPDIVAPGDSVVSCAIRQGRYTAKSGTSMSTPKVSGGIALLLEKYPWLTNLEVKARLLDTAKDLGLPHNLQGRGLFQLDEFLT</sequence>
<dbReference type="PRINTS" id="PR00723">
    <property type="entry name" value="SUBTILISIN"/>
</dbReference>
<dbReference type="AlphaFoldDB" id="A0A7M2RK47"/>
<dbReference type="GO" id="GO:0004252">
    <property type="term" value="F:serine-type endopeptidase activity"/>
    <property type="evidence" value="ECO:0007669"/>
    <property type="project" value="UniProtKB-UniRule"/>
</dbReference>
<protein>
    <submittedName>
        <fullName evidence="8">S8 family peptidase</fullName>
    </submittedName>
</protein>
<keyword evidence="4 5" id="KW-0720">Serine protease</keyword>
<evidence type="ECO:0000259" key="7">
    <source>
        <dbReference type="Pfam" id="PF00082"/>
    </source>
</evidence>
<dbReference type="PROSITE" id="PS00136">
    <property type="entry name" value="SUBTILASE_ASP"/>
    <property type="match status" value="1"/>
</dbReference>
<dbReference type="PROSITE" id="PS00138">
    <property type="entry name" value="SUBTILASE_SER"/>
    <property type="match status" value="1"/>
</dbReference>
<name>A0A7M2RK47_9FIRM</name>
<dbReference type="PROSITE" id="PS51892">
    <property type="entry name" value="SUBTILASE"/>
    <property type="match status" value="1"/>
</dbReference>
<dbReference type="InterPro" id="IPR000209">
    <property type="entry name" value="Peptidase_S8/S53_dom"/>
</dbReference>
<gene>
    <name evidence="8" type="ORF">INP51_06815</name>
</gene>
<keyword evidence="9" id="KW-1185">Reference proteome</keyword>
<dbReference type="PANTHER" id="PTHR43806">
    <property type="entry name" value="PEPTIDASE S8"/>
    <property type="match status" value="1"/>
</dbReference>
<dbReference type="EMBL" id="CP063304">
    <property type="protein sequence ID" value="QOV20639.1"/>
    <property type="molecule type" value="Genomic_DNA"/>
</dbReference>
<feature type="active site" description="Charge relay system" evidence="5">
    <location>
        <position position="48"/>
    </location>
</feature>
<dbReference type="KEGG" id="bliq:INP51_06815"/>
<dbReference type="RefSeq" id="WP_193736953.1">
    <property type="nucleotide sequence ID" value="NZ_CP063304.1"/>
</dbReference>
<dbReference type="GO" id="GO:0006508">
    <property type="term" value="P:proteolysis"/>
    <property type="evidence" value="ECO:0007669"/>
    <property type="project" value="UniProtKB-KW"/>
</dbReference>
<dbReference type="InterPro" id="IPR050131">
    <property type="entry name" value="Peptidase_S8_subtilisin-like"/>
</dbReference>
<keyword evidence="2 5" id="KW-0645">Protease</keyword>
<evidence type="ECO:0000256" key="5">
    <source>
        <dbReference type="PROSITE-ProRule" id="PRU01240"/>
    </source>
</evidence>
<keyword evidence="3 5" id="KW-0378">Hydrolase</keyword>
<feature type="active site" description="Charge relay system" evidence="5">
    <location>
        <position position="16"/>
    </location>
</feature>
<dbReference type="Proteomes" id="UP000593601">
    <property type="component" value="Chromosome"/>
</dbReference>
<evidence type="ECO:0000256" key="1">
    <source>
        <dbReference type="ARBA" id="ARBA00011073"/>
    </source>
</evidence>
<evidence type="ECO:0000256" key="6">
    <source>
        <dbReference type="RuleBase" id="RU003355"/>
    </source>
</evidence>
<feature type="active site" description="Charge relay system" evidence="5">
    <location>
        <position position="220"/>
    </location>
</feature>
<comment type="similarity">
    <text evidence="1 5 6">Belongs to the peptidase S8 family.</text>
</comment>
<dbReference type="Gene3D" id="3.40.50.200">
    <property type="entry name" value="Peptidase S8/S53 domain"/>
    <property type="match status" value="1"/>
</dbReference>
<dbReference type="InterPro" id="IPR023828">
    <property type="entry name" value="Peptidase_S8_Ser-AS"/>
</dbReference>
<evidence type="ECO:0000256" key="4">
    <source>
        <dbReference type="ARBA" id="ARBA00022825"/>
    </source>
</evidence>
<dbReference type="InterPro" id="IPR036852">
    <property type="entry name" value="Peptidase_S8/S53_dom_sf"/>
</dbReference>
<accession>A0A7M2RK47</accession>
<organism evidence="8 9">
    <name type="scientific">Blautia liquoris</name>
    <dbReference type="NCBI Taxonomy" id="2779518"/>
    <lineage>
        <taxon>Bacteria</taxon>
        <taxon>Bacillati</taxon>
        <taxon>Bacillota</taxon>
        <taxon>Clostridia</taxon>
        <taxon>Lachnospirales</taxon>
        <taxon>Lachnospiraceae</taxon>
        <taxon>Blautia</taxon>
    </lineage>
</organism>